<reference evidence="5 6" key="1">
    <citation type="submission" date="2019-06" db="EMBL/GenBank/DDBJ databases">
        <title>Desulfobotulus mexicanus sp. nov., a novel sulfate-reducing bacterium isolated from the sediment of an alkaline crater lake in Mexico.</title>
        <authorList>
            <person name="Hirschler-Rea A."/>
        </authorList>
    </citation>
    <scope>NUCLEOTIDE SEQUENCE [LARGE SCALE GENOMIC DNA]</scope>
    <source>
        <strain evidence="5 6">PAR22N</strain>
    </source>
</reference>
<dbReference type="GO" id="GO:0050660">
    <property type="term" value="F:flavin adenine dinucleotide binding"/>
    <property type="evidence" value="ECO:0007669"/>
    <property type="project" value="TreeGrafter"/>
</dbReference>
<dbReference type="InterPro" id="IPR045229">
    <property type="entry name" value="TPP_enz"/>
</dbReference>
<dbReference type="NCBIfam" id="NF005760">
    <property type="entry name" value="PRK07586.1"/>
    <property type="match status" value="1"/>
</dbReference>
<evidence type="ECO:0000259" key="4">
    <source>
        <dbReference type="Pfam" id="PF02776"/>
    </source>
</evidence>
<dbReference type="AlphaFoldDB" id="A0A5S5MF09"/>
<feature type="domain" description="Thiamine pyrophosphate enzyme TPP-binding" evidence="3">
    <location>
        <begin position="365"/>
        <end position="510"/>
    </location>
</feature>
<comment type="similarity">
    <text evidence="1">Belongs to the TPP enzyme family.</text>
</comment>
<dbReference type="EMBL" id="VDMB01000013">
    <property type="protein sequence ID" value="TYT74259.1"/>
    <property type="molecule type" value="Genomic_DNA"/>
</dbReference>
<evidence type="ECO:0000313" key="5">
    <source>
        <dbReference type="EMBL" id="TYT74259.1"/>
    </source>
</evidence>
<dbReference type="InterPro" id="IPR029061">
    <property type="entry name" value="THDP-binding"/>
</dbReference>
<protein>
    <submittedName>
        <fullName evidence="5">Acetolactate synthase large subunit</fullName>
    </submittedName>
</protein>
<proteinExistence type="inferred from homology"/>
<dbReference type="Gene3D" id="3.40.50.1220">
    <property type="entry name" value="TPP-binding domain"/>
    <property type="match status" value="1"/>
</dbReference>
<dbReference type="InterPro" id="IPR012001">
    <property type="entry name" value="Thiamin_PyroP_enz_TPP-bd_dom"/>
</dbReference>
<dbReference type="GO" id="GO:0044281">
    <property type="term" value="P:small molecule metabolic process"/>
    <property type="evidence" value="ECO:0007669"/>
    <property type="project" value="UniProtKB-ARBA"/>
</dbReference>
<dbReference type="GO" id="GO:0030976">
    <property type="term" value="F:thiamine pyrophosphate binding"/>
    <property type="evidence" value="ECO:0007669"/>
    <property type="project" value="InterPro"/>
</dbReference>
<name>A0A5S5MF09_9BACT</name>
<dbReference type="CDD" id="cd07035">
    <property type="entry name" value="TPP_PYR_POX_like"/>
    <property type="match status" value="1"/>
</dbReference>
<dbReference type="CDD" id="cd02002">
    <property type="entry name" value="TPP_BFDC"/>
    <property type="match status" value="1"/>
</dbReference>
<dbReference type="PANTHER" id="PTHR18968:SF86">
    <property type="entry name" value="ACETOLACTATE SYNTHASE LARGE SUBUNIT ILVX-RELATED"/>
    <property type="match status" value="1"/>
</dbReference>
<gene>
    <name evidence="5" type="ORF">FIM25_10845</name>
</gene>
<comment type="caution">
    <text evidence="5">The sequence shown here is derived from an EMBL/GenBank/DDBJ whole genome shotgun (WGS) entry which is preliminary data.</text>
</comment>
<dbReference type="GO" id="GO:0003984">
    <property type="term" value="F:acetolactate synthase activity"/>
    <property type="evidence" value="ECO:0007669"/>
    <property type="project" value="TreeGrafter"/>
</dbReference>
<sequence>MNASEFLFKSFAHAGITTCYANPGTTEMPLVEAFDRVKGIRPVLCLFEGVATGAADGQARMTGKPGLTLLHLGPGFANGIANLHNARRAKSPIINLIGDHATWHRGANAPLTMPVEKLAASLPGWVRYAGRTRTLGADLLSCYEAAMSGGIASLVLPHDLQAMEMNNLPEELSYHAYYKENQQTLESAADMLKNAKNAALLLGGSALGVEGLKAAAAICGKTGASLFMETFAARMERGKDIPAPERIPYFPEAAIERLKDFDTIILAGMDAPVAFFGYPGIPGQILRPGHHTLQIAKSEDDAANSLKTLAKILAANAGDIITQGSPLFDADPGEQLDMVSLGIILASMQPENAIVVDEGISSGIFYNYYATGASAHTSLSITGGAIGFGMPCAIGASMACPERPVIGLQADGSAMYTFQALWTQAREKLPITTILCENGGYNILDIEMSRAGISSPGPMAASLTKFKNPSIGWVGLAESMGVPAEEVHTASQLQQALSHRNFMDGPKVIVVKLAGGSM</sequence>
<accession>A0A5S5MF09</accession>
<dbReference type="Proteomes" id="UP000321899">
    <property type="component" value="Unassembled WGS sequence"/>
</dbReference>
<dbReference type="Pfam" id="PF02775">
    <property type="entry name" value="TPP_enzyme_C"/>
    <property type="match status" value="1"/>
</dbReference>
<keyword evidence="2" id="KW-0786">Thiamine pyrophosphate</keyword>
<feature type="domain" description="Thiamine pyrophosphate enzyme N-terminal TPP-binding" evidence="4">
    <location>
        <begin position="1"/>
        <end position="109"/>
    </location>
</feature>
<organism evidence="5 6">
    <name type="scientific">Desulfobotulus mexicanus</name>
    <dbReference type="NCBI Taxonomy" id="2586642"/>
    <lineage>
        <taxon>Bacteria</taxon>
        <taxon>Pseudomonadati</taxon>
        <taxon>Thermodesulfobacteriota</taxon>
        <taxon>Desulfobacteria</taxon>
        <taxon>Desulfobacterales</taxon>
        <taxon>Desulfobacteraceae</taxon>
        <taxon>Desulfobotulus</taxon>
    </lineage>
</organism>
<dbReference type="InterPro" id="IPR029035">
    <property type="entry name" value="DHS-like_NAD/FAD-binding_dom"/>
</dbReference>
<dbReference type="PANTHER" id="PTHR18968">
    <property type="entry name" value="THIAMINE PYROPHOSPHATE ENZYMES"/>
    <property type="match status" value="1"/>
</dbReference>
<evidence type="ECO:0000256" key="1">
    <source>
        <dbReference type="ARBA" id="ARBA00007812"/>
    </source>
</evidence>
<dbReference type="Pfam" id="PF02776">
    <property type="entry name" value="TPP_enzyme_N"/>
    <property type="match status" value="1"/>
</dbReference>
<dbReference type="SUPFAM" id="SSF52518">
    <property type="entry name" value="Thiamin diphosphate-binding fold (THDP-binding)"/>
    <property type="match status" value="2"/>
</dbReference>
<dbReference type="Gene3D" id="3.40.50.970">
    <property type="match status" value="2"/>
</dbReference>
<dbReference type="RefSeq" id="WP_139449161.1">
    <property type="nucleotide sequence ID" value="NZ_VDMB01000013.1"/>
</dbReference>
<dbReference type="SUPFAM" id="SSF52467">
    <property type="entry name" value="DHS-like NAD/FAD-binding domain"/>
    <property type="match status" value="1"/>
</dbReference>
<dbReference type="OrthoDB" id="9773408at2"/>
<evidence type="ECO:0000313" key="6">
    <source>
        <dbReference type="Proteomes" id="UP000321899"/>
    </source>
</evidence>
<keyword evidence="6" id="KW-1185">Reference proteome</keyword>
<evidence type="ECO:0000256" key="2">
    <source>
        <dbReference type="ARBA" id="ARBA00023052"/>
    </source>
</evidence>
<evidence type="ECO:0000259" key="3">
    <source>
        <dbReference type="Pfam" id="PF02775"/>
    </source>
</evidence>
<dbReference type="InterPro" id="IPR011766">
    <property type="entry name" value="TPP_enzyme_TPP-bd"/>
</dbReference>